<evidence type="ECO:0000313" key="4">
    <source>
        <dbReference type="Proteomes" id="UP000233440"/>
    </source>
</evidence>
<keyword evidence="4" id="KW-1185">Reference proteome</keyword>
<dbReference type="NCBIfam" id="TIGR00051">
    <property type="entry name" value="YbgC/FadM family acyl-CoA thioesterase"/>
    <property type="match status" value="1"/>
</dbReference>
<sequence>MEDILEIIVRSTEIDVNGHVNNAKYLEYLEWGRENWYENAGLPYERFLEMGIQTVTVNININYRKECRQNDRLSIHTKPEKIGRSSYVLLQEIYNQHGEKCADALVTSVTMDASTRKSREVPHELRTLFEKAI</sequence>
<dbReference type="PIRSF" id="PIRSF003230">
    <property type="entry name" value="YbgC"/>
    <property type="match status" value="1"/>
</dbReference>
<protein>
    <submittedName>
        <fullName evidence="3">Acyl-CoA thioesterase</fullName>
    </submittedName>
</protein>
<evidence type="ECO:0000313" key="3">
    <source>
        <dbReference type="EMBL" id="PKR83703.1"/>
    </source>
</evidence>
<evidence type="ECO:0000256" key="2">
    <source>
        <dbReference type="ARBA" id="ARBA00022801"/>
    </source>
</evidence>
<keyword evidence="2" id="KW-0378">Hydrolase</keyword>
<comment type="caution">
    <text evidence="3">The sequence shown here is derived from an EMBL/GenBank/DDBJ whole genome shotgun (WGS) entry which is preliminary data.</text>
</comment>
<dbReference type="OrthoDB" id="9801517at2"/>
<proteinExistence type="inferred from homology"/>
<dbReference type="GO" id="GO:0047617">
    <property type="term" value="F:fatty acyl-CoA hydrolase activity"/>
    <property type="evidence" value="ECO:0007669"/>
    <property type="project" value="TreeGrafter"/>
</dbReference>
<comment type="similarity">
    <text evidence="1">Belongs to the 4-hydroxybenzoyl-CoA thioesterase family.</text>
</comment>
<dbReference type="InterPro" id="IPR050563">
    <property type="entry name" value="4-hydroxybenzoyl-CoA_TE"/>
</dbReference>
<dbReference type="Proteomes" id="UP000233440">
    <property type="component" value="Unassembled WGS sequence"/>
</dbReference>
<dbReference type="CDD" id="cd00586">
    <property type="entry name" value="4HBT"/>
    <property type="match status" value="1"/>
</dbReference>
<reference evidence="3 4" key="1">
    <citation type="submission" date="2017-11" db="EMBL/GenBank/DDBJ databases">
        <title>Bacillus camelliae sp. nov., isolated from pu'er tea.</title>
        <authorList>
            <person name="Niu L."/>
        </authorList>
    </citation>
    <scope>NUCLEOTIDE SEQUENCE [LARGE SCALE GENOMIC DNA]</scope>
    <source>
        <strain evidence="3 4">7578-1</strain>
    </source>
</reference>
<dbReference type="PANTHER" id="PTHR31793">
    <property type="entry name" value="4-HYDROXYBENZOYL-COA THIOESTERASE FAMILY MEMBER"/>
    <property type="match status" value="1"/>
</dbReference>
<gene>
    <name evidence="3" type="ORF">CWO92_18140</name>
</gene>
<dbReference type="AlphaFoldDB" id="A0A2N3LGQ8"/>
<organism evidence="3 4">
    <name type="scientific">Heyndrickxia camelliae</name>
    <dbReference type="NCBI Taxonomy" id="1707093"/>
    <lineage>
        <taxon>Bacteria</taxon>
        <taxon>Bacillati</taxon>
        <taxon>Bacillota</taxon>
        <taxon>Bacilli</taxon>
        <taxon>Bacillales</taxon>
        <taxon>Bacillaceae</taxon>
        <taxon>Heyndrickxia</taxon>
    </lineage>
</organism>
<dbReference type="Gene3D" id="3.10.129.10">
    <property type="entry name" value="Hotdog Thioesterase"/>
    <property type="match status" value="1"/>
</dbReference>
<dbReference type="SUPFAM" id="SSF54637">
    <property type="entry name" value="Thioesterase/thiol ester dehydrase-isomerase"/>
    <property type="match status" value="1"/>
</dbReference>
<dbReference type="RefSeq" id="WP_101355623.1">
    <property type="nucleotide sequence ID" value="NZ_PIQO01000016.1"/>
</dbReference>
<dbReference type="PANTHER" id="PTHR31793:SF27">
    <property type="entry name" value="NOVEL THIOESTERASE SUPERFAMILY DOMAIN AND SAPOSIN A-TYPE DOMAIN CONTAINING PROTEIN (0610012H03RIK)"/>
    <property type="match status" value="1"/>
</dbReference>
<dbReference type="Pfam" id="PF13279">
    <property type="entry name" value="4HBT_2"/>
    <property type="match status" value="1"/>
</dbReference>
<dbReference type="InterPro" id="IPR006684">
    <property type="entry name" value="YbgC/YbaW"/>
</dbReference>
<accession>A0A2N3LGQ8</accession>
<dbReference type="InterPro" id="IPR029069">
    <property type="entry name" value="HotDog_dom_sf"/>
</dbReference>
<dbReference type="EMBL" id="PIQO01000016">
    <property type="protein sequence ID" value="PKR83703.1"/>
    <property type="molecule type" value="Genomic_DNA"/>
</dbReference>
<evidence type="ECO:0000256" key="1">
    <source>
        <dbReference type="ARBA" id="ARBA00005953"/>
    </source>
</evidence>
<name>A0A2N3LGQ8_9BACI</name>